<dbReference type="PANTHER" id="PTHR21540">
    <property type="entry name" value="RING FINGER AND SWIM DOMAIN-CONTAINING PROTEIN 2"/>
    <property type="match status" value="1"/>
</dbReference>
<dbReference type="InterPro" id="IPR001841">
    <property type="entry name" value="Znf_RING"/>
</dbReference>
<keyword evidence="1" id="KW-0862">Zinc</keyword>
<evidence type="ECO:0000313" key="5">
    <source>
        <dbReference type="EMBL" id="KAK1436312.1"/>
    </source>
</evidence>
<dbReference type="PROSITE" id="PS50089">
    <property type="entry name" value="ZF_RING_2"/>
    <property type="match status" value="1"/>
</dbReference>
<sequence length="415" mass="47042">MKFYTCRILGTYLHLPTILRRFISNEKYSKEEEQIEDLKVFFCCYCTEARKQLQVCQNLLTGVRLNNSIDSGVGEAMISRLKNLVGKSFMPSSWQHCRTFGRLGTIVSSQGGQPITYTVNLFHHISFTSPSRIYLHSPTLTNLPTPILFPTTNIPNKLMDPSHPSTSNSPSPSSPPPPPPPPPPTDYHHYPPEPLTERVLRALEHRLRLLHRSNSDFFILGATGNVYTVTLSATPSCTCPDRTTPCKHILFVYIRVLSVSLDDPCLWRTTLYPNQLMRLLSAPVSLEAVAGVFIRQRFQEMYLHRAATRPDGKAPPVQVEPGSTCPVCLEEMGREDRKLVACATCKNPIHEDCLLAWKRSSRRRSTSCVICRARWRDRAEQERYINLSAYVSQDDQENVIHDQHGGHEDYCGFVG</sequence>
<keyword evidence="1" id="KW-0479">Metal-binding</keyword>
<dbReference type="PROSITE" id="PS50966">
    <property type="entry name" value="ZF_SWIM"/>
    <property type="match status" value="1"/>
</dbReference>
<proteinExistence type="predicted"/>
<organism evidence="5 6">
    <name type="scientific">Tagetes erecta</name>
    <name type="common">African marigold</name>
    <dbReference type="NCBI Taxonomy" id="13708"/>
    <lineage>
        <taxon>Eukaryota</taxon>
        <taxon>Viridiplantae</taxon>
        <taxon>Streptophyta</taxon>
        <taxon>Embryophyta</taxon>
        <taxon>Tracheophyta</taxon>
        <taxon>Spermatophyta</taxon>
        <taxon>Magnoliopsida</taxon>
        <taxon>eudicotyledons</taxon>
        <taxon>Gunneridae</taxon>
        <taxon>Pentapetalae</taxon>
        <taxon>asterids</taxon>
        <taxon>campanulids</taxon>
        <taxon>Asterales</taxon>
        <taxon>Asteraceae</taxon>
        <taxon>Asteroideae</taxon>
        <taxon>Heliantheae alliance</taxon>
        <taxon>Tageteae</taxon>
        <taxon>Tagetes</taxon>
    </lineage>
</organism>
<gene>
    <name evidence="5" type="ORF">QVD17_02091</name>
</gene>
<dbReference type="PANTHER" id="PTHR21540:SF0">
    <property type="entry name" value="PHD FAMILY PROTEIN"/>
    <property type="match status" value="1"/>
</dbReference>
<evidence type="ECO:0000256" key="1">
    <source>
        <dbReference type="PROSITE-ProRule" id="PRU00175"/>
    </source>
</evidence>
<evidence type="ECO:0000259" key="4">
    <source>
        <dbReference type="PROSITE" id="PS50966"/>
    </source>
</evidence>
<evidence type="ECO:0008006" key="7">
    <source>
        <dbReference type="Google" id="ProtNLM"/>
    </source>
</evidence>
<dbReference type="InterPro" id="IPR013083">
    <property type="entry name" value="Znf_RING/FYVE/PHD"/>
</dbReference>
<keyword evidence="1" id="KW-0863">Zinc-finger</keyword>
<evidence type="ECO:0000313" key="6">
    <source>
        <dbReference type="Proteomes" id="UP001229421"/>
    </source>
</evidence>
<dbReference type="Pfam" id="PF04434">
    <property type="entry name" value="SWIM"/>
    <property type="match status" value="1"/>
</dbReference>
<dbReference type="GO" id="GO:0008270">
    <property type="term" value="F:zinc ion binding"/>
    <property type="evidence" value="ECO:0007669"/>
    <property type="project" value="UniProtKB-KW"/>
</dbReference>
<feature type="compositionally biased region" description="Low complexity" evidence="2">
    <location>
        <begin position="161"/>
        <end position="171"/>
    </location>
</feature>
<feature type="domain" description="SWIM-type" evidence="4">
    <location>
        <begin position="227"/>
        <end position="257"/>
    </location>
</feature>
<feature type="domain" description="RING-type" evidence="3">
    <location>
        <begin position="325"/>
        <end position="372"/>
    </location>
</feature>
<reference evidence="5" key="1">
    <citation type="journal article" date="2023" name="bioRxiv">
        <title>Improved chromosome-level genome assembly for marigold (Tagetes erecta).</title>
        <authorList>
            <person name="Jiang F."/>
            <person name="Yuan L."/>
            <person name="Wang S."/>
            <person name="Wang H."/>
            <person name="Xu D."/>
            <person name="Wang A."/>
            <person name="Fan W."/>
        </authorList>
    </citation>
    <scope>NUCLEOTIDE SEQUENCE</scope>
    <source>
        <strain evidence="5">WSJ</strain>
        <tissue evidence="5">Leaf</tissue>
    </source>
</reference>
<evidence type="ECO:0000256" key="2">
    <source>
        <dbReference type="SAM" id="MobiDB-lite"/>
    </source>
</evidence>
<dbReference type="InterPro" id="IPR007527">
    <property type="entry name" value="Znf_SWIM"/>
</dbReference>
<feature type="region of interest" description="Disordered" evidence="2">
    <location>
        <begin position="151"/>
        <end position="192"/>
    </location>
</feature>
<dbReference type="InterPro" id="IPR039903">
    <property type="entry name" value="Zswim2"/>
</dbReference>
<dbReference type="EMBL" id="JAUHHV010000001">
    <property type="protein sequence ID" value="KAK1436312.1"/>
    <property type="molecule type" value="Genomic_DNA"/>
</dbReference>
<name>A0AAD8L7K9_TARER</name>
<comment type="caution">
    <text evidence="5">The sequence shown here is derived from an EMBL/GenBank/DDBJ whole genome shotgun (WGS) entry which is preliminary data.</text>
</comment>
<dbReference type="Pfam" id="PF13639">
    <property type="entry name" value="zf-RING_2"/>
    <property type="match status" value="1"/>
</dbReference>
<dbReference type="Gene3D" id="3.30.40.10">
    <property type="entry name" value="Zinc/RING finger domain, C3HC4 (zinc finger)"/>
    <property type="match status" value="1"/>
</dbReference>
<feature type="compositionally biased region" description="Pro residues" evidence="2">
    <location>
        <begin position="172"/>
        <end position="185"/>
    </location>
</feature>
<keyword evidence="6" id="KW-1185">Reference proteome</keyword>
<dbReference type="SUPFAM" id="SSF57850">
    <property type="entry name" value="RING/U-box"/>
    <property type="match status" value="1"/>
</dbReference>
<dbReference type="GO" id="GO:0061630">
    <property type="term" value="F:ubiquitin protein ligase activity"/>
    <property type="evidence" value="ECO:0007669"/>
    <property type="project" value="InterPro"/>
</dbReference>
<dbReference type="Proteomes" id="UP001229421">
    <property type="component" value="Unassembled WGS sequence"/>
</dbReference>
<dbReference type="AlphaFoldDB" id="A0AAD8L7K9"/>
<accession>A0AAD8L7K9</accession>
<protein>
    <recommendedName>
        <fullName evidence="7">Mitogen-activated protein kinase kinase kinase 1</fullName>
    </recommendedName>
</protein>
<evidence type="ECO:0000259" key="3">
    <source>
        <dbReference type="PROSITE" id="PS50089"/>
    </source>
</evidence>